<organism evidence="2 3">
    <name type="scientific">Companilactobacillus farciminis</name>
    <dbReference type="NCBI Taxonomy" id="1612"/>
    <lineage>
        <taxon>Bacteria</taxon>
        <taxon>Bacillati</taxon>
        <taxon>Bacillota</taxon>
        <taxon>Bacilli</taxon>
        <taxon>Lactobacillales</taxon>
        <taxon>Lactobacillaceae</taxon>
        <taxon>Companilactobacillus</taxon>
    </lineage>
</organism>
<feature type="transmembrane region" description="Helical" evidence="1">
    <location>
        <begin position="86"/>
        <end position="107"/>
    </location>
</feature>
<feature type="transmembrane region" description="Helical" evidence="1">
    <location>
        <begin position="46"/>
        <end position="66"/>
    </location>
</feature>
<sequence length="225" mass="25357">MKVRILLKSYLQLYFQNFLYLTILFSIISFGLLANHLLEIGNLKKFSLLLIAMFLLSLFSTMNLYYNDSQQNKYLKQKINSFWADWLSQLLVAVITNLFSSILIFIFSLLLNDNVLSDIVGILSLFSVGFLGSGIATLFQTQWHNHSTIGQIGVLIFTYLAFSGSVVGILTAAEWLLPPLSKIIITLQTTSSITKLLSVVGQTLLYAMILFFISGLIYKKTRKSA</sequence>
<evidence type="ECO:0000313" key="2">
    <source>
        <dbReference type="EMBL" id="TDG75002.1"/>
    </source>
</evidence>
<protein>
    <submittedName>
        <fullName evidence="2">Uncharacterized protein</fullName>
    </submittedName>
</protein>
<keyword evidence="3" id="KW-1185">Reference proteome</keyword>
<feature type="transmembrane region" description="Helical" evidence="1">
    <location>
        <begin position="152"/>
        <end position="176"/>
    </location>
</feature>
<dbReference type="EMBL" id="PUFN01000001">
    <property type="protein sequence ID" value="TDG75002.1"/>
    <property type="molecule type" value="Genomic_DNA"/>
</dbReference>
<keyword evidence="1" id="KW-0472">Membrane</keyword>
<dbReference type="Proteomes" id="UP000295257">
    <property type="component" value="Unassembled WGS sequence"/>
</dbReference>
<evidence type="ECO:0000313" key="3">
    <source>
        <dbReference type="Proteomes" id="UP000295257"/>
    </source>
</evidence>
<reference evidence="2 3" key="1">
    <citation type="journal article" date="2019" name="Appl. Microbiol. Biotechnol.">
        <title>Uncovering carbohydrate metabolism through a genotype-phenotype association study of 56 lactic acid bacteria genomes.</title>
        <authorList>
            <person name="Buron-Moles G."/>
            <person name="Chailyan A."/>
            <person name="Dolejs I."/>
            <person name="Forster J."/>
            <person name="Miks M.H."/>
        </authorList>
    </citation>
    <scope>NUCLEOTIDE SEQUENCE [LARGE SCALE GENOMIC DNA]</scope>
    <source>
        <strain evidence="2 3">ATCC 29644</strain>
    </source>
</reference>
<feature type="transmembrane region" description="Helical" evidence="1">
    <location>
        <begin position="119"/>
        <end position="140"/>
    </location>
</feature>
<comment type="caution">
    <text evidence="2">The sequence shown here is derived from an EMBL/GenBank/DDBJ whole genome shotgun (WGS) entry which is preliminary data.</text>
</comment>
<keyword evidence="1" id="KW-1133">Transmembrane helix</keyword>
<keyword evidence="1" id="KW-0812">Transmembrane</keyword>
<name>A0A4R5NK45_9LACO</name>
<feature type="transmembrane region" description="Helical" evidence="1">
    <location>
        <begin position="196"/>
        <end position="218"/>
    </location>
</feature>
<gene>
    <name evidence="2" type="ORF">C5L30_001789</name>
</gene>
<evidence type="ECO:0000256" key="1">
    <source>
        <dbReference type="SAM" id="Phobius"/>
    </source>
</evidence>
<accession>A0A4R5NK45</accession>
<dbReference type="RefSeq" id="WP_010021069.1">
    <property type="nucleotide sequence ID" value="NZ_PUFN01000001.1"/>
</dbReference>
<proteinExistence type="predicted"/>
<dbReference type="AlphaFoldDB" id="A0A4R5NK45"/>
<dbReference type="OrthoDB" id="2292058at2"/>
<dbReference type="STRING" id="1612.ABB44_05570"/>
<feature type="transmembrane region" description="Helical" evidence="1">
    <location>
        <begin position="12"/>
        <end position="34"/>
    </location>
</feature>